<dbReference type="Proteomes" id="UP000310158">
    <property type="component" value="Unassembled WGS sequence"/>
</dbReference>
<accession>A0A4V3XEM8</accession>
<name>A0A4V3XEM8_9AGAM</name>
<dbReference type="EMBL" id="SGPL01000292">
    <property type="protein sequence ID" value="THH14233.1"/>
    <property type="molecule type" value="Genomic_DNA"/>
</dbReference>
<evidence type="ECO:0000313" key="2">
    <source>
        <dbReference type="Proteomes" id="UP000310158"/>
    </source>
</evidence>
<reference evidence="1 2" key="1">
    <citation type="submission" date="2019-02" db="EMBL/GenBank/DDBJ databases">
        <title>Genome sequencing of the rare red list fungi Bondarzewia mesenterica.</title>
        <authorList>
            <person name="Buettner E."/>
            <person name="Kellner H."/>
        </authorList>
    </citation>
    <scope>NUCLEOTIDE SEQUENCE [LARGE SCALE GENOMIC DNA]</scope>
    <source>
        <strain evidence="1 2">DSM 108281</strain>
    </source>
</reference>
<keyword evidence="2" id="KW-1185">Reference proteome</keyword>
<proteinExistence type="predicted"/>
<comment type="caution">
    <text evidence="1">The sequence shown here is derived from an EMBL/GenBank/DDBJ whole genome shotgun (WGS) entry which is preliminary data.</text>
</comment>
<gene>
    <name evidence="1" type="ORF">EW146_g6075</name>
</gene>
<sequence length="154" mass="16551">MDGDDYVAIGNDIFNGAGNQHTQAVGLPATGGAADISGTQTCREKLPANETSDLESEEEEDIFWGSQNEVNRHALELHVRMLEEGTEINLLSTLASESALNAQLQHPKHQRRCYLLVQDVNQASVMSDGGAPGSFIGVIASRQPPKIHIICAIS</sequence>
<dbReference type="AlphaFoldDB" id="A0A4V3XEM8"/>
<organism evidence="1 2">
    <name type="scientific">Bondarzewia mesenterica</name>
    <dbReference type="NCBI Taxonomy" id="1095465"/>
    <lineage>
        <taxon>Eukaryota</taxon>
        <taxon>Fungi</taxon>
        <taxon>Dikarya</taxon>
        <taxon>Basidiomycota</taxon>
        <taxon>Agaricomycotina</taxon>
        <taxon>Agaricomycetes</taxon>
        <taxon>Russulales</taxon>
        <taxon>Bondarzewiaceae</taxon>
        <taxon>Bondarzewia</taxon>
    </lineage>
</organism>
<protein>
    <submittedName>
        <fullName evidence="1">Uncharacterized protein</fullName>
    </submittedName>
</protein>
<evidence type="ECO:0000313" key="1">
    <source>
        <dbReference type="EMBL" id="THH14233.1"/>
    </source>
</evidence>